<dbReference type="InterPro" id="IPR011953">
    <property type="entry name" value="Cobalto_CobN"/>
</dbReference>
<reference evidence="3" key="1">
    <citation type="journal article" date="2015" name="Genome">
        <title>Whole Genome Sequence of the Non-Microcystin-Producing Microcystis aeruginosa Strain NIES-44.</title>
        <authorList>
            <person name="Okano K."/>
            <person name="Miyata N."/>
            <person name="Ozaki Y."/>
        </authorList>
    </citation>
    <scope>NUCLEOTIDE SEQUENCE [LARGE SCALE GENOMIC DNA]</scope>
    <source>
        <strain evidence="3">NIES-44</strain>
    </source>
</reference>
<proteinExistence type="predicted"/>
<dbReference type="RefSeq" id="WP_045361303.1">
    <property type="nucleotide sequence ID" value="NZ_BBPA01000067.1"/>
</dbReference>
<dbReference type="GO" id="GO:0051116">
    <property type="term" value="F:cobaltochelatase activity"/>
    <property type="evidence" value="ECO:0007669"/>
    <property type="project" value="InterPro"/>
</dbReference>
<evidence type="ECO:0000313" key="3">
    <source>
        <dbReference type="Proteomes" id="UP000030321"/>
    </source>
</evidence>
<accession>A0A0A1VZ39</accession>
<dbReference type="PANTHER" id="PTHR44119:SF4">
    <property type="entry name" value="AEROBIC COBALTOCHELATASE SUBUNIT COBN"/>
    <property type="match status" value="1"/>
</dbReference>
<sequence>MHRIAPQAGGWTADTEGVIIIDQNPAPIVLLTMADTDIQTLAAAIDHLPDNFPAIRALNLSQLQQQYSIDNYGDKVLSQARVIILRLLGGRGSWSYGLEVVKEIVEETGATLFVLPGEDKPDLELMSHSTASLTTVNQLWCYFTEAGIDNWINAAKFIAHTCLHLDYLPSPPQVVPRLGIYSQTTLSQPQARTWILFYRSHYLAGNTKAIDALISAFTQRNIETVPIFLSSLREIEVQEELLTLFSHHPPDLILDTTSFSIQRPEDKQNHHFWQSLNKPIFQVILSSSSLEAYQQGYQGLSPRDVAMNIALPEMDGKIITRAISFKSVLTRHPKLETEIVIYQPLPHRVDFVADLTANYCQLSSLPNSQKKIALIFPNYPNKDGRIANGVGLDTPASGLEILRALQTQGYTLTDLPDHSDELMRLLISGITNDLETRELKPIYQSLSLEAYLDYFSSLPPDNQSAMLDRWGHPDGDFPIPGIQLGNVFIGIQPSRGYDLDPTLNYHSPDLEPTHSYLAFYHWLRQEFQVTAVINLGKHGNLEWLPGKSLALSPHCYPEIAFSSLPNFYPFIVNDPGEGSSAKRRSQAVIIDHLTPPMTRAELYGDWEKLESLIDEYYQAESLDPSRLALIRERINDLVAKTNLDRELGTISRSERVATSASFGQFLTVVDGYLCELKEAQIRDGLHIFGQCPQGQQLIDLIQSIARSPSPDRPGLTRSIALDLHLDCDPLTEYNDTTTYLESLAQDLISRKIEPLGENTAKELVWLENQLIPALKQTPDELTYLLKGLAGQYVPSGASGAPTRGRPDVLPTGRNFYSVDTRAIPTETAWEVGRKAAEALIERYTQENGEYPRTLAISIWGTSTMRNSGEDVAEAMALLGIRPLWDGFFRRVVGFEILTPSSLGRPRIDVTVRVSGFFRDSFPSILHLLNSCINAVACQEEEEKINPLAAKVKTEREFWLNQGLGEKEAKLRATARIFGCKPGAYGAGLQGLIESQNWQNDQDLANAYINWSCYAYNSQGTAHSLPEVLRNRLQELEIVLHNQDNREHDIFDSDDYYQFQGGLTASVRALTGKNPVTYFGDHSRPENPRIRTLEEEIRRVYRSRVVNPKWIAGVMRHGYKGAFEMAATVDYIFAYSATTHLVEDFIYQGVAEAYLFDHKVQQFIQEKNPWALRDMAERLLEAQQRGLWTQVDQKTLDRLRAIVHEAEGAIESGQ</sequence>
<dbReference type="GO" id="GO:0009236">
    <property type="term" value="P:cobalamin biosynthetic process"/>
    <property type="evidence" value="ECO:0007669"/>
    <property type="project" value="InterPro"/>
</dbReference>
<feature type="domain" description="CobN/magnesium chelatase" evidence="1">
    <location>
        <begin position="140"/>
        <end position="1193"/>
    </location>
</feature>
<protein>
    <submittedName>
        <fullName evidence="2">CobN component of cobalt chelatase</fullName>
    </submittedName>
</protein>
<dbReference type="InterPro" id="IPR003672">
    <property type="entry name" value="CobN/Mg_chltase"/>
</dbReference>
<name>A0A0A1VZ39_MICAE</name>
<dbReference type="PANTHER" id="PTHR44119">
    <property type="entry name" value="MAGNESIUM-CHELATASE SUBUNIT CHLH, CHLOROPLASTIC"/>
    <property type="match status" value="1"/>
</dbReference>
<dbReference type="CDD" id="cd10150">
    <property type="entry name" value="CobN_like"/>
    <property type="match status" value="1"/>
</dbReference>
<dbReference type="AlphaFoldDB" id="A0A0A1VZ39"/>
<gene>
    <name evidence="2" type="ORF">N44_03927</name>
</gene>
<dbReference type="Proteomes" id="UP000030321">
    <property type="component" value="Unassembled WGS sequence"/>
</dbReference>
<dbReference type="EMBL" id="BBPA01000067">
    <property type="protein sequence ID" value="GAL95072.1"/>
    <property type="molecule type" value="Genomic_DNA"/>
</dbReference>
<organism evidence="2 3">
    <name type="scientific">Microcystis aeruginosa NIES-44</name>
    <dbReference type="NCBI Taxonomy" id="449439"/>
    <lineage>
        <taxon>Bacteria</taxon>
        <taxon>Bacillati</taxon>
        <taxon>Cyanobacteriota</taxon>
        <taxon>Cyanophyceae</taxon>
        <taxon>Oscillatoriophycideae</taxon>
        <taxon>Chroococcales</taxon>
        <taxon>Microcystaceae</taxon>
        <taxon>Microcystis</taxon>
    </lineage>
</organism>
<dbReference type="NCBIfam" id="TIGR02257">
    <property type="entry name" value="cobalto_cobN"/>
    <property type="match status" value="1"/>
</dbReference>
<evidence type="ECO:0000259" key="1">
    <source>
        <dbReference type="Pfam" id="PF02514"/>
    </source>
</evidence>
<dbReference type="Pfam" id="PF02514">
    <property type="entry name" value="CobN-Mg_chel"/>
    <property type="match status" value="1"/>
</dbReference>
<evidence type="ECO:0000313" key="2">
    <source>
        <dbReference type="EMBL" id="GAL95072.1"/>
    </source>
</evidence>
<comment type="caution">
    <text evidence="2">The sequence shown here is derived from an EMBL/GenBank/DDBJ whole genome shotgun (WGS) entry which is preliminary data.</text>
</comment>